<gene>
    <name evidence="12" type="primary">LOC112552576</name>
</gene>
<dbReference type="Proteomes" id="UP000504615">
    <property type="component" value="Unplaced"/>
</dbReference>
<evidence type="ECO:0000256" key="8">
    <source>
        <dbReference type="ARBA" id="ARBA00023170"/>
    </source>
</evidence>
<keyword evidence="2" id="KW-1003">Cell membrane</keyword>
<feature type="transmembrane region" description="Helical" evidence="10">
    <location>
        <begin position="188"/>
        <end position="204"/>
    </location>
</feature>
<dbReference type="RefSeq" id="XP_025073943.1">
    <property type="nucleotide sequence ID" value="XM_025218158.1"/>
</dbReference>
<feature type="transmembrane region" description="Helical" evidence="10">
    <location>
        <begin position="216"/>
        <end position="240"/>
    </location>
</feature>
<organism evidence="11 12">
    <name type="scientific">Pogonomyrmex barbatus</name>
    <name type="common">red harvester ant</name>
    <dbReference type="NCBI Taxonomy" id="144034"/>
    <lineage>
        <taxon>Eukaryota</taxon>
        <taxon>Metazoa</taxon>
        <taxon>Ecdysozoa</taxon>
        <taxon>Arthropoda</taxon>
        <taxon>Hexapoda</taxon>
        <taxon>Insecta</taxon>
        <taxon>Pterygota</taxon>
        <taxon>Neoptera</taxon>
        <taxon>Endopterygota</taxon>
        <taxon>Hymenoptera</taxon>
        <taxon>Apocrita</taxon>
        <taxon>Aculeata</taxon>
        <taxon>Formicoidea</taxon>
        <taxon>Formicidae</taxon>
        <taxon>Myrmicinae</taxon>
        <taxon>Pogonomyrmex</taxon>
    </lineage>
</organism>
<dbReference type="GO" id="GO:0005886">
    <property type="term" value="C:plasma membrane"/>
    <property type="evidence" value="ECO:0007669"/>
    <property type="project" value="UniProtKB-SubCell"/>
</dbReference>
<dbReference type="PANTHER" id="PTHR21137">
    <property type="entry name" value="ODORANT RECEPTOR"/>
    <property type="match status" value="1"/>
</dbReference>
<evidence type="ECO:0000256" key="2">
    <source>
        <dbReference type="ARBA" id="ARBA00022475"/>
    </source>
</evidence>
<dbReference type="Pfam" id="PF02949">
    <property type="entry name" value="7tm_6"/>
    <property type="match status" value="1"/>
</dbReference>
<keyword evidence="4 10" id="KW-0812">Transmembrane</keyword>
<keyword evidence="5" id="KW-0552">Olfaction</keyword>
<evidence type="ECO:0000256" key="5">
    <source>
        <dbReference type="ARBA" id="ARBA00022725"/>
    </source>
</evidence>
<evidence type="ECO:0000256" key="6">
    <source>
        <dbReference type="ARBA" id="ARBA00022989"/>
    </source>
</evidence>
<evidence type="ECO:0000313" key="12">
    <source>
        <dbReference type="RefSeq" id="XP_025073943.1"/>
    </source>
</evidence>
<comment type="subcellular location">
    <subcellularLocation>
        <location evidence="1">Cell membrane</location>
        <topology evidence="1">Multi-pass membrane protein</topology>
    </subcellularLocation>
</comment>
<dbReference type="GO" id="GO:0005549">
    <property type="term" value="F:odorant binding"/>
    <property type="evidence" value="ECO:0007669"/>
    <property type="project" value="InterPro"/>
</dbReference>
<sequence length="244" mass="27659">MEEYGNNTKRYTAVIIFFTICSLFIAYITPFLMPMLSIILHINKSEPYQMLYFMTEYFIDQEKYSYLILLHINIVLSIGATTVTATGTMLRGCLIHACGMFKIARYSEFLLSSFQGSFFLIILVSVISLSLNLFSVFQSASLGNNQECVLHVVILSVLLLYMFLANYVGQEVADHNNYVYTTAYNVRWYTAPLSIQKLILFLLQRGNKTFSLNVGGLFAASLKCFASLTSASISYFTVIYSTQQ</sequence>
<dbReference type="GeneID" id="112552576"/>
<protein>
    <submittedName>
        <fullName evidence="12">Odorant receptor 4-like</fullName>
    </submittedName>
</protein>
<evidence type="ECO:0000256" key="3">
    <source>
        <dbReference type="ARBA" id="ARBA00022606"/>
    </source>
</evidence>
<feature type="transmembrane region" description="Helical" evidence="10">
    <location>
        <begin position="64"/>
        <end position="85"/>
    </location>
</feature>
<keyword evidence="9" id="KW-0807">Transducer</keyword>
<feature type="transmembrane region" description="Helical" evidence="10">
    <location>
        <begin position="149"/>
        <end position="168"/>
    </location>
</feature>
<dbReference type="GO" id="GO:0007165">
    <property type="term" value="P:signal transduction"/>
    <property type="evidence" value="ECO:0007669"/>
    <property type="project" value="UniProtKB-KW"/>
</dbReference>
<dbReference type="AlphaFoldDB" id="A0A8N1S7G5"/>
<evidence type="ECO:0000256" key="7">
    <source>
        <dbReference type="ARBA" id="ARBA00023136"/>
    </source>
</evidence>
<keyword evidence="6 10" id="KW-1133">Transmembrane helix</keyword>
<dbReference type="GO" id="GO:0004984">
    <property type="term" value="F:olfactory receptor activity"/>
    <property type="evidence" value="ECO:0007669"/>
    <property type="project" value="InterPro"/>
</dbReference>
<keyword evidence="3" id="KW-0716">Sensory transduction</keyword>
<evidence type="ECO:0000256" key="10">
    <source>
        <dbReference type="SAM" id="Phobius"/>
    </source>
</evidence>
<feature type="transmembrane region" description="Helical" evidence="10">
    <location>
        <begin position="118"/>
        <end position="137"/>
    </location>
</feature>
<keyword evidence="7 10" id="KW-0472">Membrane</keyword>
<proteinExistence type="predicted"/>
<dbReference type="PANTHER" id="PTHR21137:SF35">
    <property type="entry name" value="ODORANT RECEPTOR 19A-RELATED"/>
    <property type="match status" value="1"/>
</dbReference>
<keyword evidence="11" id="KW-1185">Reference proteome</keyword>
<reference evidence="12" key="1">
    <citation type="submission" date="2025-08" db="UniProtKB">
        <authorList>
            <consortium name="RefSeq"/>
        </authorList>
    </citation>
    <scope>IDENTIFICATION</scope>
</reference>
<name>A0A8N1S7G5_9HYME</name>
<accession>A0A8N1S7G5</accession>
<keyword evidence="8" id="KW-0675">Receptor</keyword>
<feature type="transmembrane region" description="Helical" evidence="10">
    <location>
        <begin position="12"/>
        <end position="43"/>
    </location>
</feature>
<evidence type="ECO:0000256" key="9">
    <source>
        <dbReference type="ARBA" id="ARBA00023224"/>
    </source>
</evidence>
<evidence type="ECO:0000313" key="11">
    <source>
        <dbReference type="Proteomes" id="UP000504615"/>
    </source>
</evidence>
<dbReference type="OrthoDB" id="7550533at2759"/>
<evidence type="ECO:0000256" key="1">
    <source>
        <dbReference type="ARBA" id="ARBA00004651"/>
    </source>
</evidence>
<dbReference type="InterPro" id="IPR004117">
    <property type="entry name" value="7tm6_olfct_rcpt"/>
</dbReference>
<evidence type="ECO:0000256" key="4">
    <source>
        <dbReference type="ARBA" id="ARBA00022692"/>
    </source>
</evidence>